<organism evidence="1 2">
    <name type="scientific">Kribbella jiaozuonensis</name>
    <dbReference type="NCBI Taxonomy" id="2575441"/>
    <lineage>
        <taxon>Bacteria</taxon>
        <taxon>Bacillati</taxon>
        <taxon>Actinomycetota</taxon>
        <taxon>Actinomycetes</taxon>
        <taxon>Propionibacteriales</taxon>
        <taxon>Kribbellaceae</taxon>
        <taxon>Kribbella</taxon>
    </lineage>
</organism>
<proteinExistence type="predicted"/>
<comment type="caution">
    <text evidence="1">The sequence shown here is derived from an EMBL/GenBank/DDBJ whole genome shotgun (WGS) entry which is preliminary data.</text>
</comment>
<dbReference type="RefSeq" id="WP_137254391.1">
    <property type="nucleotide sequence ID" value="NZ_JBHSPQ010000001.1"/>
</dbReference>
<dbReference type="OrthoDB" id="157052at2"/>
<keyword evidence="2" id="KW-1185">Reference proteome</keyword>
<evidence type="ECO:0000313" key="1">
    <source>
        <dbReference type="EMBL" id="TKK79431.1"/>
    </source>
</evidence>
<dbReference type="AlphaFoldDB" id="A0A4U3LTR9"/>
<dbReference type="Pfam" id="PF21863">
    <property type="entry name" value="HTH_67"/>
    <property type="match status" value="1"/>
</dbReference>
<dbReference type="EMBL" id="SZPZ01000002">
    <property type="protein sequence ID" value="TKK79431.1"/>
    <property type="molecule type" value="Genomic_DNA"/>
</dbReference>
<sequence length="287" mass="31001">MSDITKAAVARRLTQQLLEPLHLVAYMADEPMYALQALGFEGYWPGYFASRSAPLGQVPAEVVDALFYNFVPGEVAACIPAVWDITAPEAALAANREGCVTALRRILGELVDRPELARAADLAIRAALNAPTEGRILYAGLRSLPVPDEPVTRLWHAATLLREHRGDGHNIALVAAGIDGQEAHVFAAIDSGMKPRAYGRLDPLTDEQLESVVDGLRIRGLVDSADQFTPAGRALKDQIEAVTDTLAAPAYDCLEPHEIDELIADLEPLVARLDAVGYDFEFVAPKS</sequence>
<protein>
    <submittedName>
        <fullName evidence="1">MarR family transcriptional regulator</fullName>
    </submittedName>
</protein>
<accession>A0A4U3LTR9</accession>
<dbReference type="Proteomes" id="UP000305836">
    <property type="component" value="Unassembled WGS sequence"/>
</dbReference>
<dbReference type="NCBIfam" id="NF047719">
    <property type="entry name" value="SCO6745_fam_HTH"/>
    <property type="match status" value="1"/>
</dbReference>
<dbReference type="InterPro" id="IPR054058">
    <property type="entry name" value="HTH_67"/>
</dbReference>
<name>A0A4U3LTR9_9ACTN</name>
<evidence type="ECO:0000313" key="2">
    <source>
        <dbReference type="Proteomes" id="UP000305836"/>
    </source>
</evidence>
<gene>
    <name evidence="1" type="ORF">FDA38_13550</name>
</gene>
<reference evidence="1 2" key="1">
    <citation type="submission" date="2019-04" db="EMBL/GenBank/DDBJ databases">
        <title>Kribbella sp. NEAU-THZ 27 nov., a novel actinomycete isolated from soil.</title>
        <authorList>
            <person name="Duan L."/>
        </authorList>
    </citation>
    <scope>NUCLEOTIDE SEQUENCE [LARGE SCALE GENOMIC DNA]</scope>
    <source>
        <strain evidence="2">NEAU-THZ27</strain>
    </source>
</reference>